<accession>A0A2P8HGQ7</accession>
<comment type="caution">
    <text evidence="1">The sequence shown here is derived from an EMBL/GenBank/DDBJ whole genome shotgun (WGS) entry which is preliminary data.</text>
</comment>
<keyword evidence="2" id="KW-1185">Reference proteome</keyword>
<evidence type="ECO:0000313" key="1">
    <source>
        <dbReference type="EMBL" id="PSL45397.1"/>
    </source>
</evidence>
<gene>
    <name evidence="1" type="ORF">CLV51_10499</name>
</gene>
<proteinExistence type="predicted"/>
<dbReference type="Proteomes" id="UP000240971">
    <property type="component" value="Unassembled WGS sequence"/>
</dbReference>
<dbReference type="AlphaFoldDB" id="A0A2P8HGQ7"/>
<name>A0A2P8HGQ7_CHINA</name>
<sequence length="63" mass="6837">MKKKNSLKLHLGKIKIASLHTTNSVKEAICSSPKISICVCETWNPCRTDGCPTDNVTCSTGML</sequence>
<protein>
    <submittedName>
        <fullName evidence="1">Uncharacterized protein</fullName>
    </submittedName>
</protein>
<reference evidence="1 2" key="1">
    <citation type="submission" date="2018-03" db="EMBL/GenBank/DDBJ databases">
        <title>Genomic Encyclopedia of Archaeal and Bacterial Type Strains, Phase II (KMG-II): from individual species to whole genera.</title>
        <authorList>
            <person name="Goeker M."/>
        </authorList>
    </citation>
    <scope>NUCLEOTIDE SEQUENCE [LARGE SCALE GENOMIC DNA]</scope>
    <source>
        <strain evidence="1 2">DSM 24859</strain>
    </source>
</reference>
<organism evidence="1 2">
    <name type="scientific">Chitinophaga niastensis</name>
    <dbReference type="NCBI Taxonomy" id="536980"/>
    <lineage>
        <taxon>Bacteria</taxon>
        <taxon>Pseudomonadati</taxon>
        <taxon>Bacteroidota</taxon>
        <taxon>Chitinophagia</taxon>
        <taxon>Chitinophagales</taxon>
        <taxon>Chitinophagaceae</taxon>
        <taxon>Chitinophaga</taxon>
    </lineage>
</organism>
<evidence type="ECO:0000313" key="2">
    <source>
        <dbReference type="Proteomes" id="UP000240971"/>
    </source>
</evidence>
<dbReference type="RefSeq" id="WP_146151323.1">
    <property type="nucleotide sequence ID" value="NZ_PYAW01000004.1"/>
</dbReference>
<dbReference type="EMBL" id="PYAW01000004">
    <property type="protein sequence ID" value="PSL45397.1"/>
    <property type="molecule type" value="Genomic_DNA"/>
</dbReference>